<feature type="chain" id="PRO_5043392219" description="Lectin-like protein BA14k" evidence="7">
    <location>
        <begin position="29"/>
        <end position="141"/>
    </location>
</feature>
<evidence type="ECO:0000256" key="3">
    <source>
        <dbReference type="ARBA" id="ARBA00020552"/>
    </source>
</evidence>
<dbReference type="RefSeq" id="WP_353641691.1">
    <property type="nucleotide sequence ID" value="NZ_CP159253.1"/>
</dbReference>
<dbReference type="AlphaFoldDB" id="A0AAU8CW75"/>
<reference evidence="8" key="1">
    <citation type="submission" date="2024-06" db="EMBL/GenBank/DDBJ databases">
        <title>Mesorhizobium karijinii sp. nov., a symbiont of the iconic Swainsona formosa from arid Australia.</title>
        <authorList>
            <person name="Hill Y.J."/>
            <person name="Watkin E.L.J."/>
            <person name="O'Hara G.W."/>
            <person name="Terpolilli J."/>
            <person name="Tye M.L."/>
            <person name="Kohlmeier M.G."/>
        </authorList>
    </citation>
    <scope>NUCLEOTIDE SEQUENCE</scope>
    <source>
        <strain evidence="8">WSM2240</strain>
    </source>
</reference>
<evidence type="ECO:0000256" key="7">
    <source>
        <dbReference type="SAM" id="SignalP"/>
    </source>
</evidence>
<keyword evidence="4" id="KW-1003">Cell membrane</keyword>
<dbReference type="Pfam" id="PF07886">
    <property type="entry name" value="BA14K"/>
    <property type="match status" value="1"/>
</dbReference>
<accession>A0AAU8CW75</accession>
<evidence type="ECO:0000256" key="6">
    <source>
        <dbReference type="ARBA" id="ARBA00025321"/>
    </source>
</evidence>
<evidence type="ECO:0000256" key="5">
    <source>
        <dbReference type="ARBA" id="ARBA00022734"/>
    </source>
</evidence>
<organism evidence="8">
    <name type="scientific">Mesorhizobium sp. WSM2240</name>
    <dbReference type="NCBI Taxonomy" id="3228851"/>
    <lineage>
        <taxon>Bacteria</taxon>
        <taxon>Pseudomonadati</taxon>
        <taxon>Pseudomonadota</taxon>
        <taxon>Alphaproteobacteria</taxon>
        <taxon>Hyphomicrobiales</taxon>
        <taxon>Phyllobacteriaceae</taxon>
        <taxon>Mesorhizobium</taxon>
    </lineage>
</organism>
<dbReference type="InterPro" id="IPR012413">
    <property type="entry name" value="BA14K"/>
</dbReference>
<dbReference type="GO" id="GO:0016020">
    <property type="term" value="C:membrane"/>
    <property type="evidence" value="ECO:0007669"/>
    <property type="project" value="UniProtKB-SubCell"/>
</dbReference>
<feature type="signal peptide" evidence="7">
    <location>
        <begin position="1"/>
        <end position="28"/>
    </location>
</feature>
<comment type="similarity">
    <text evidence="2">Belongs to the BA14k family.</text>
</comment>
<dbReference type="GO" id="GO:0030246">
    <property type="term" value="F:carbohydrate binding"/>
    <property type="evidence" value="ECO:0007669"/>
    <property type="project" value="UniProtKB-KW"/>
</dbReference>
<name>A0AAU8CW75_9HYPH</name>
<keyword evidence="4" id="KW-0472">Membrane</keyword>
<evidence type="ECO:0000313" key="8">
    <source>
        <dbReference type="EMBL" id="XCG50802.1"/>
    </source>
</evidence>
<keyword evidence="7" id="KW-0732">Signal</keyword>
<evidence type="ECO:0000256" key="2">
    <source>
        <dbReference type="ARBA" id="ARBA00010270"/>
    </source>
</evidence>
<keyword evidence="5" id="KW-0430">Lectin</keyword>
<evidence type="ECO:0000256" key="1">
    <source>
        <dbReference type="ARBA" id="ARBA00004167"/>
    </source>
</evidence>
<protein>
    <recommendedName>
        <fullName evidence="3">Lectin-like protein BA14k</fullName>
    </recommendedName>
</protein>
<gene>
    <name evidence="8" type="ORF">ABVK50_10120</name>
</gene>
<comment type="function">
    <text evidence="6">Has immunoglobulin-binding and hemagglutination properties, and can bind to mannose. Essential for virulence. May be involved in LPS biosynthesis or polysaccharide transport.</text>
</comment>
<evidence type="ECO:0000256" key="4">
    <source>
        <dbReference type="ARBA" id="ARBA00022475"/>
    </source>
</evidence>
<sequence length="141" mass="16097">MFKRGIFRAASVVILAGAAISGASPAAAGDWRHHRAVEIVRYDDAYGLPWYRQHPWLGTGPGHYYSYHPDHVPSYPDPLRGYPVPIYDVNHRVSAPVVRTYRVVSGAHVEWCTARYRSYDAPTDTYQPYHGPRRLCRSPFR</sequence>
<proteinExistence type="inferred from homology"/>
<comment type="subcellular location">
    <subcellularLocation>
        <location evidence="1">Membrane</location>
        <topology evidence="1">Single-pass membrane protein</topology>
    </subcellularLocation>
</comment>
<dbReference type="EMBL" id="CP159253">
    <property type="protein sequence ID" value="XCG50802.1"/>
    <property type="molecule type" value="Genomic_DNA"/>
</dbReference>